<feature type="active site" description="4-aspartylphosphate intermediate" evidence="13">
    <location>
        <position position="420"/>
    </location>
</feature>
<evidence type="ECO:0000256" key="1">
    <source>
        <dbReference type="ARBA" id="ARBA00004141"/>
    </source>
</evidence>
<evidence type="ECO:0000256" key="11">
    <source>
        <dbReference type="ARBA" id="ARBA00023136"/>
    </source>
</evidence>
<name>A0A183T4C8_SCHSO</name>
<dbReference type="Pfam" id="PF16209">
    <property type="entry name" value="PhoLip_ATPase_N"/>
    <property type="match status" value="1"/>
</dbReference>
<dbReference type="STRING" id="70667.A0A183T4C8"/>
<keyword evidence="6 14" id="KW-0547">Nucleotide-binding</keyword>
<evidence type="ECO:0000256" key="8">
    <source>
        <dbReference type="ARBA" id="ARBA00022842"/>
    </source>
</evidence>
<dbReference type="InterPro" id="IPR001757">
    <property type="entry name" value="P_typ_ATPase"/>
</dbReference>
<evidence type="ECO:0000256" key="10">
    <source>
        <dbReference type="ARBA" id="ARBA00022989"/>
    </source>
</evidence>
<dbReference type="InterPro" id="IPR032631">
    <property type="entry name" value="P-type_ATPase_N"/>
</dbReference>
<feature type="binding site" evidence="14">
    <location>
        <position position="967"/>
    </location>
    <ligand>
        <name>ATP</name>
        <dbReference type="ChEBI" id="CHEBI:30616"/>
    </ligand>
</feature>
<feature type="binding site" evidence="14">
    <location>
        <position position="764"/>
    </location>
    <ligand>
        <name>ATP</name>
        <dbReference type="ChEBI" id="CHEBI:30616"/>
    </ligand>
</feature>
<feature type="binding site" evidence="14">
    <location>
        <position position="420"/>
    </location>
    <ligand>
        <name>ATP</name>
        <dbReference type="ChEBI" id="CHEBI:30616"/>
    </ligand>
</feature>
<dbReference type="GO" id="GO:0005886">
    <property type="term" value="C:plasma membrane"/>
    <property type="evidence" value="ECO:0007669"/>
    <property type="project" value="TreeGrafter"/>
</dbReference>
<dbReference type="InterPro" id="IPR008250">
    <property type="entry name" value="ATPase_P-typ_transduc_dom_A_sf"/>
</dbReference>
<comment type="subcellular location">
    <subcellularLocation>
        <location evidence="2">Endomembrane system</location>
    </subcellularLocation>
    <subcellularLocation>
        <location evidence="1 16">Membrane</location>
        <topology evidence="1 16">Multi-pass membrane protein</topology>
    </subcellularLocation>
</comment>
<dbReference type="Proteomes" id="UP000275846">
    <property type="component" value="Unassembled WGS sequence"/>
</dbReference>
<dbReference type="SUPFAM" id="SSF81660">
    <property type="entry name" value="Metal cation-transporting ATPase, ATP-binding domain N"/>
    <property type="match status" value="1"/>
</dbReference>
<dbReference type="InterPro" id="IPR018303">
    <property type="entry name" value="ATPase_P-typ_P_site"/>
</dbReference>
<feature type="binding site" evidence="14">
    <location>
        <position position="645"/>
    </location>
    <ligand>
        <name>ATP</name>
        <dbReference type="ChEBI" id="CHEBI:30616"/>
    </ligand>
</feature>
<keyword evidence="7 14" id="KW-0067">ATP-binding</keyword>
<comment type="catalytic activity">
    <reaction evidence="12 16">
        <text>ATP + H2O + phospholipidSide 1 = ADP + phosphate + phospholipidSide 2.</text>
        <dbReference type="EC" id="7.6.2.1"/>
    </reaction>
</comment>
<dbReference type="SFLD" id="SFLDF00027">
    <property type="entry name" value="p-type_atpase"/>
    <property type="match status" value="1"/>
</dbReference>
<feature type="binding site" evidence="14">
    <location>
        <position position="763"/>
    </location>
    <ligand>
        <name>ATP</name>
        <dbReference type="ChEBI" id="CHEBI:30616"/>
    </ligand>
</feature>
<dbReference type="SUPFAM" id="SSF81665">
    <property type="entry name" value="Calcium ATPase, transmembrane domain M"/>
    <property type="match status" value="1"/>
</dbReference>
<dbReference type="SFLD" id="SFLDS00003">
    <property type="entry name" value="Haloacid_Dehalogenase"/>
    <property type="match status" value="1"/>
</dbReference>
<feature type="transmembrane region" description="Helical" evidence="16">
    <location>
        <begin position="1220"/>
        <end position="1241"/>
    </location>
</feature>
<keyword evidence="21" id="KW-1185">Reference proteome</keyword>
<sequence>MQRKMKLFKKKRSKGGVRAERTILMNHLFERRSEVKMANKKYPNNEVISSHYTWWNFIFMNLFEQYHNVANFFFVIISILYFYAETPIDPGTTIGPLVVVVSISMIKDAVDDVKRHLSDRKFNLQPFLVWKHFEDTQDSGWTPVAAKKIRPGDLVLCREDESFPCDLIVLASNNSNGKVYETTGNLDGESAIKTIYSLAATQKPFSQLINVWKTPEQVNQVREVKFPPTKLICQEPTDDFKVFEGRLECEDGTIPVSTDNIVFRGAVLRVTGCIVGVAVYTGKDSKLSLNAKAGKHKFSSTMGRFNTILLIFMVFMLLFTIIAVGFQFKWRATAPGMGWYLYFTSPSVWRVIQEGFTILFIMSYLIPISIVVTAELLQLFLALFISQDLNLYDAESDRPSQVNATNLADELGQIEFLFSDKTGTLTQNKMDFKCYSLADDISVYNLEAEGLYLIRDCQKFSDVYKSNEIDLKNSKEIVHDEYFSSSSSEDELDENTDKAGGGEMARRCSRFKFRIEKLSETAQKFWIIAALCHTVEAKIHTIEETKEEIIAYNAESSDERALVEAASKCGYQYLGLASDNCATESERNVHLIRYNKNALRSFLKIDQTSPVLRVHVDAVIEFDSVRKRMSVMVRQEDGQCFVYTKGAEVSMLDARLCSATPSEVRDAIIYKVTNFACLGLRTLVFGMRELKLQNYEKLLSELRYAQGLIGQERSRELEAVHARIESGMTLVGVSAVEDKLQPGVRRCLRSLISAGIQVWVLTGDKEETAVQVSQAAGHFPPGLTIIRLTDGKSLEDVARAIYVQREGMQTRLNEKKRRLRWHWPSTARFSTTKEPSVNFEDPFGESVDCSTSDSELDDVEPGIYVVQRITQRFSKPVTDSLRRHNRKHPGEANEAVGLVIDGKTLRYATSPILRKDFLKLCMSVTTVLCCRMTPLQKASVVKLVRKGLKHVNGGAEPVTAAIGDGGNDVAMLLEANVGLGIFGNEGRQAARSSDYAISLFKYLRQLILVHGHWGYYRVSYLALIFYFKSVGFVALHVYHLFYNGFSGQSLFDSLIYTIFNLTMVAWSPLCFALFEQHISAKDLLHRPYLYRLMRKNANLSVWYVLLWCLDGWWHGTVCFYASYLVLAGGSQYASASFGLPGTSYAVVDNDMFGTAISIYLVVTTNIRILVASRIINLVTIIGMIVVGFANMILMMLYQTFASPYSVIYKTYDYLHACPAFWLLFPLIITFCILPDIIWRIASDAWWDRKIALSGVQRIREKRSRQRWKALLTRGRLSVSKTSA</sequence>
<feature type="transmembrane region" description="Helical" evidence="16">
    <location>
        <begin position="90"/>
        <end position="110"/>
    </location>
</feature>
<feature type="binding site" evidence="14">
    <location>
        <position position="968"/>
    </location>
    <ligand>
        <name>ATP</name>
        <dbReference type="ChEBI" id="CHEBI:30616"/>
    </ligand>
</feature>
<keyword evidence="10 16" id="KW-1133">Transmembrane helix</keyword>
<dbReference type="InterPro" id="IPR023214">
    <property type="entry name" value="HAD_sf"/>
</dbReference>
<reference evidence="20 21" key="2">
    <citation type="submission" date="2018-11" db="EMBL/GenBank/DDBJ databases">
        <authorList>
            <consortium name="Pathogen Informatics"/>
        </authorList>
    </citation>
    <scope>NUCLEOTIDE SEQUENCE [LARGE SCALE GENOMIC DNA]</scope>
    <source>
        <strain evidence="20 21">NST_G2</strain>
    </source>
</reference>
<feature type="binding site" evidence="15">
    <location>
        <position position="422"/>
    </location>
    <ligand>
        <name>Mg(2+)</name>
        <dbReference type="ChEBI" id="CHEBI:18420"/>
    </ligand>
</feature>
<accession>A0A183T4C8</accession>
<dbReference type="GO" id="GO:0005524">
    <property type="term" value="F:ATP binding"/>
    <property type="evidence" value="ECO:0007669"/>
    <property type="project" value="UniProtKB-UniRule"/>
</dbReference>
<comment type="cofactor">
    <cofactor evidence="15">
        <name>Mg(2+)</name>
        <dbReference type="ChEBI" id="CHEBI:18420"/>
    </cofactor>
</comment>
<feature type="domain" description="P-type ATPase N-terminal" evidence="18">
    <location>
        <begin position="38"/>
        <end position="94"/>
    </location>
</feature>
<dbReference type="Pfam" id="PF00122">
    <property type="entry name" value="E1-E2_ATPase"/>
    <property type="match status" value="1"/>
</dbReference>
<dbReference type="SUPFAM" id="SSF56784">
    <property type="entry name" value="HAD-like"/>
    <property type="match status" value="1"/>
</dbReference>
<evidence type="ECO:0000256" key="6">
    <source>
        <dbReference type="ARBA" id="ARBA00022741"/>
    </source>
</evidence>
<evidence type="ECO:0000256" key="16">
    <source>
        <dbReference type="RuleBase" id="RU362033"/>
    </source>
</evidence>
<keyword evidence="4 16" id="KW-0812">Transmembrane</keyword>
<feature type="transmembrane region" description="Helical" evidence="16">
    <location>
        <begin position="1101"/>
        <end position="1123"/>
    </location>
</feature>
<evidence type="ECO:0000313" key="20">
    <source>
        <dbReference type="EMBL" id="VDL97713.1"/>
    </source>
</evidence>
<feature type="domain" description="P-type ATPase A" evidence="17">
    <location>
        <begin position="137"/>
        <end position="288"/>
    </location>
</feature>
<dbReference type="PROSITE" id="PS00154">
    <property type="entry name" value="ATPASE_E1_E2"/>
    <property type="match status" value="1"/>
</dbReference>
<feature type="transmembrane region" description="Helical" evidence="16">
    <location>
        <begin position="356"/>
        <end position="385"/>
    </location>
</feature>
<feature type="binding site" evidence="15">
    <location>
        <position position="964"/>
    </location>
    <ligand>
        <name>Mg(2+)</name>
        <dbReference type="ChEBI" id="CHEBI:18420"/>
    </ligand>
</feature>
<feature type="transmembrane region" description="Helical" evidence="16">
    <location>
        <begin position="66"/>
        <end position="84"/>
    </location>
</feature>
<evidence type="ECO:0000259" key="17">
    <source>
        <dbReference type="Pfam" id="PF00122"/>
    </source>
</evidence>
<feature type="transmembrane region" description="Helical" evidence="16">
    <location>
        <begin position="1143"/>
        <end position="1162"/>
    </location>
</feature>
<feature type="transmembrane region" description="Helical" evidence="16">
    <location>
        <begin position="1053"/>
        <end position="1074"/>
    </location>
</feature>
<evidence type="ECO:0000256" key="13">
    <source>
        <dbReference type="PIRSR" id="PIRSR606539-1"/>
    </source>
</evidence>
<dbReference type="GO" id="GO:0140326">
    <property type="term" value="F:ATPase-coupled intramembrane lipid transporter activity"/>
    <property type="evidence" value="ECO:0007669"/>
    <property type="project" value="UniProtKB-EC"/>
</dbReference>
<proteinExistence type="inferred from homology"/>
<dbReference type="InterPro" id="IPR023299">
    <property type="entry name" value="ATPase_P-typ_cyto_dom_N"/>
</dbReference>
<feature type="binding site" evidence="14">
    <location>
        <position position="931"/>
    </location>
    <ligand>
        <name>ATP</name>
        <dbReference type="ChEBI" id="CHEBI:30616"/>
    </ligand>
</feature>
<dbReference type="PANTHER" id="PTHR24092">
    <property type="entry name" value="PROBABLE PHOSPHOLIPID-TRANSPORTING ATPASE"/>
    <property type="match status" value="1"/>
</dbReference>
<feature type="transmembrane region" description="Helical" evidence="16">
    <location>
        <begin position="1174"/>
        <end position="1200"/>
    </location>
</feature>
<feature type="binding site" evidence="15">
    <location>
        <position position="968"/>
    </location>
    <ligand>
        <name>Mg(2+)</name>
        <dbReference type="ChEBI" id="CHEBI:18420"/>
    </ligand>
</feature>
<dbReference type="InterPro" id="IPR044492">
    <property type="entry name" value="P_typ_ATPase_HD_dom"/>
</dbReference>
<feature type="binding site" evidence="15">
    <location>
        <position position="420"/>
    </location>
    <ligand>
        <name>Mg(2+)</name>
        <dbReference type="ChEBI" id="CHEBI:18420"/>
    </ligand>
</feature>
<reference evidence="22" key="1">
    <citation type="submission" date="2016-06" db="UniProtKB">
        <authorList>
            <consortium name="WormBaseParasite"/>
        </authorList>
    </citation>
    <scope>IDENTIFICATION</scope>
</reference>
<keyword evidence="8 15" id="KW-0460">Magnesium</keyword>
<dbReference type="Gene3D" id="3.40.50.1000">
    <property type="entry name" value="HAD superfamily/HAD-like"/>
    <property type="match status" value="1"/>
</dbReference>
<dbReference type="PANTHER" id="PTHR24092:SF175">
    <property type="entry name" value="PHOSPHOLIPID-TRANSPORTING ATPASE"/>
    <property type="match status" value="1"/>
</dbReference>
<dbReference type="SUPFAM" id="SSF81653">
    <property type="entry name" value="Calcium ATPase, transduction domain A"/>
    <property type="match status" value="1"/>
</dbReference>
<evidence type="ECO:0000259" key="19">
    <source>
        <dbReference type="Pfam" id="PF16212"/>
    </source>
</evidence>
<dbReference type="Pfam" id="PF16212">
    <property type="entry name" value="PhoLip_ATPase_C"/>
    <property type="match status" value="1"/>
</dbReference>
<dbReference type="NCBIfam" id="TIGR01494">
    <property type="entry name" value="ATPase_P-type"/>
    <property type="match status" value="1"/>
</dbReference>
<evidence type="ECO:0000256" key="12">
    <source>
        <dbReference type="ARBA" id="ARBA00034036"/>
    </source>
</evidence>
<dbReference type="EC" id="7.6.2.1" evidence="16"/>
<evidence type="ECO:0000256" key="5">
    <source>
        <dbReference type="ARBA" id="ARBA00022723"/>
    </source>
</evidence>
<evidence type="ECO:0000256" key="9">
    <source>
        <dbReference type="ARBA" id="ARBA00022967"/>
    </source>
</evidence>
<evidence type="ECO:0000256" key="7">
    <source>
        <dbReference type="ARBA" id="ARBA00022840"/>
    </source>
</evidence>
<dbReference type="GO" id="GO:0000287">
    <property type="term" value="F:magnesium ion binding"/>
    <property type="evidence" value="ECO:0007669"/>
    <property type="project" value="UniProtKB-UniRule"/>
</dbReference>
<dbReference type="EMBL" id="UYSU01036447">
    <property type="protein sequence ID" value="VDL97713.1"/>
    <property type="molecule type" value="Genomic_DNA"/>
</dbReference>
<dbReference type="InterPro" id="IPR059000">
    <property type="entry name" value="ATPase_P-type_domA"/>
</dbReference>
<evidence type="ECO:0000313" key="22">
    <source>
        <dbReference type="WBParaSite" id="SSLN_0001175701-mRNA-1"/>
    </source>
</evidence>
<evidence type="ECO:0000313" key="21">
    <source>
        <dbReference type="Proteomes" id="UP000275846"/>
    </source>
</evidence>
<feature type="binding site" evidence="14">
    <location>
        <position position="421"/>
    </location>
    <ligand>
        <name>ATP</name>
        <dbReference type="ChEBI" id="CHEBI:30616"/>
    </ligand>
</feature>
<dbReference type="InterPro" id="IPR036412">
    <property type="entry name" value="HAD-like_sf"/>
</dbReference>
<dbReference type="GO" id="GO:0005783">
    <property type="term" value="C:endoplasmic reticulum"/>
    <property type="evidence" value="ECO:0007669"/>
    <property type="project" value="TreeGrafter"/>
</dbReference>
<keyword evidence="11 16" id="KW-0472">Membrane</keyword>
<dbReference type="Pfam" id="PF13246">
    <property type="entry name" value="Cation_ATPase"/>
    <property type="match status" value="1"/>
</dbReference>
<gene>
    <name evidence="20" type="ORF">SSLN_LOCUS11328</name>
</gene>
<dbReference type="InterPro" id="IPR023298">
    <property type="entry name" value="ATPase_P-typ_TM_dom_sf"/>
</dbReference>
<feature type="binding site" evidence="14">
    <location>
        <position position="422"/>
    </location>
    <ligand>
        <name>ATP</name>
        <dbReference type="ChEBI" id="CHEBI:30616"/>
    </ligand>
</feature>
<keyword evidence="9 16" id="KW-1278">Translocase</keyword>
<dbReference type="GO" id="GO:0016887">
    <property type="term" value="F:ATP hydrolysis activity"/>
    <property type="evidence" value="ECO:0007669"/>
    <property type="project" value="InterPro"/>
</dbReference>
<evidence type="ECO:0000256" key="14">
    <source>
        <dbReference type="PIRSR" id="PIRSR606539-2"/>
    </source>
</evidence>
<dbReference type="Gene3D" id="2.70.150.10">
    <property type="entry name" value="Calcium-transporting ATPase, cytoplasmic transduction domain A"/>
    <property type="match status" value="1"/>
</dbReference>
<feature type="binding site" evidence="14">
    <location>
        <position position="937"/>
    </location>
    <ligand>
        <name>ATP</name>
        <dbReference type="ChEBI" id="CHEBI:30616"/>
    </ligand>
</feature>
<dbReference type="WBParaSite" id="SSLN_0001175701-mRNA-1">
    <property type="protein sequence ID" value="SSLN_0001175701-mRNA-1"/>
    <property type="gene ID" value="SSLN_0001175701"/>
</dbReference>
<evidence type="ECO:0000256" key="4">
    <source>
        <dbReference type="ARBA" id="ARBA00022692"/>
    </source>
</evidence>
<feature type="binding site" evidence="14">
    <location>
        <position position="622"/>
    </location>
    <ligand>
        <name>ATP</name>
        <dbReference type="ChEBI" id="CHEBI:30616"/>
    </ligand>
</feature>
<feature type="binding site" evidence="14">
    <location>
        <position position="559"/>
    </location>
    <ligand>
        <name>ATP</name>
        <dbReference type="ChEBI" id="CHEBI:30616"/>
    </ligand>
</feature>
<feature type="transmembrane region" description="Helical" evidence="16">
    <location>
        <begin position="1020"/>
        <end position="1041"/>
    </location>
</feature>
<dbReference type="PRINTS" id="PR00119">
    <property type="entry name" value="CATATPASE"/>
</dbReference>
<dbReference type="InterPro" id="IPR006539">
    <property type="entry name" value="P-type_ATPase_IV"/>
</dbReference>
<protein>
    <recommendedName>
        <fullName evidence="16">Phospholipid-transporting ATPase</fullName>
        <ecNumber evidence="16">7.6.2.1</ecNumber>
    </recommendedName>
</protein>
<dbReference type="Gene3D" id="3.40.1110.10">
    <property type="entry name" value="Calcium-transporting ATPase, cytoplasmic domain N"/>
    <property type="match status" value="1"/>
</dbReference>
<comment type="similarity">
    <text evidence="3 16">Belongs to the cation transport ATPase (P-type) (TC 3.A.3) family. Type IV subfamily.</text>
</comment>
<evidence type="ECO:0000256" key="15">
    <source>
        <dbReference type="PIRSR" id="PIRSR606539-3"/>
    </source>
</evidence>
<feature type="binding site" evidence="14">
    <location>
        <position position="762"/>
    </location>
    <ligand>
        <name>ATP</name>
        <dbReference type="ChEBI" id="CHEBI:30616"/>
    </ligand>
</feature>
<keyword evidence="5 15" id="KW-0479">Metal-binding</keyword>
<dbReference type="SFLD" id="SFLDG00002">
    <property type="entry name" value="C1.7:_P-type_atpase_like"/>
    <property type="match status" value="1"/>
</dbReference>
<dbReference type="OrthoDB" id="377733at2759"/>
<evidence type="ECO:0000256" key="2">
    <source>
        <dbReference type="ARBA" id="ARBA00004308"/>
    </source>
</evidence>
<dbReference type="NCBIfam" id="TIGR01652">
    <property type="entry name" value="ATPase-Plipid"/>
    <property type="match status" value="1"/>
</dbReference>
<feature type="binding site" evidence="14">
    <location>
        <position position="681"/>
    </location>
    <ligand>
        <name>ATP</name>
        <dbReference type="ChEBI" id="CHEBI:30616"/>
    </ligand>
</feature>
<dbReference type="GO" id="GO:0045332">
    <property type="term" value="P:phospholipid translocation"/>
    <property type="evidence" value="ECO:0007669"/>
    <property type="project" value="TreeGrafter"/>
</dbReference>
<evidence type="ECO:0000259" key="18">
    <source>
        <dbReference type="Pfam" id="PF16209"/>
    </source>
</evidence>
<feature type="domain" description="P-type ATPase C-terminal" evidence="19">
    <location>
        <begin position="990"/>
        <end position="1246"/>
    </location>
</feature>
<evidence type="ECO:0000256" key="3">
    <source>
        <dbReference type="ARBA" id="ARBA00008109"/>
    </source>
</evidence>
<organism evidence="22">
    <name type="scientific">Schistocephalus solidus</name>
    <name type="common">Tapeworm</name>
    <dbReference type="NCBI Taxonomy" id="70667"/>
    <lineage>
        <taxon>Eukaryota</taxon>
        <taxon>Metazoa</taxon>
        <taxon>Spiralia</taxon>
        <taxon>Lophotrochozoa</taxon>
        <taxon>Platyhelminthes</taxon>
        <taxon>Cestoda</taxon>
        <taxon>Eucestoda</taxon>
        <taxon>Diphyllobothriidea</taxon>
        <taxon>Diphyllobothriidae</taxon>
        <taxon>Schistocephalus</taxon>
    </lineage>
</organism>
<dbReference type="InterPro" id="IPR032630">
    <property type="entry name" value="P_typ_ATPase_c"/>
</dbReference>
<feature type="transmembrane region" description="Helical" evidence="16">
    <location>
        <begin position="305"/>
        <end position="328"/>
    </location>
</feature>